<dbReference type="Proteomes" id="UP001595604">
    <property type="component" value="Unassembled WGS sequence"/>
</dbReference>
<evidence type="ECO:0000256" key="2">
    <source>
        <dbReference type="ARBA" id="ARBA00023125"/>
    </source>
</evidence>
<evidence type="ECO:0000256" key="1">
    <source>
        <dbReference type="ARBA" id="ARBA00023015"/>
    </source>
</evidence>
<dbReference type="PROSITE" id="PS50977">
    <property type="entry name" value="HTH_TETR_2"/>
    <property type="match status" value="1"/>
</dbReference>
<evidence type="ECO:0000256" key="3">
    <source>
        <dbReference type="ARBA" id="ARBA00023163"/>
    </source>
</evidence>
<dbReference type="InterPro" id="IPR036271">
    <property type="entry name" value="Tet_transcr_reg_TetR-rel_C_sf"/>
</dbReference>
<organism evidence="6 7">
    <name type="scientific">Novosphingobium bradum</name>
    <dbReference type="NCBI Taxonomy" id="1737444"/>
    <lineage>
        <taxon>Bacteria</taxon>
        <taxon>Pseudomonadati</taxon>
        <taxon>Pseudomonadota</taxon>
        <taxon>Alphaproteobacteria</taxon>
        <taxon>Sphingomonadales</taxon>
        <taxon>Sphingomonadaceae</taxon>
        <taxon>Novosphingobium</taxon>
    </lineage>
</organism>
<evidence type="ECO:0000313" key="7">
    <source>
        <dbReference type="Proteomes" id="UP001595604"/>
    </source>
</evidence>
<comment type="caution">
    <text evidence="6">The sequence shown here is derived from an EMBL/GenBank/DDBJ whole genome shotgun (WGS) entry which is preliminary data.</text>
</comment>
<gene>
    <name evidence="6" type="ORF">ACFOD9_07395</name>
</gene>
<sequence>MLSAAALLNATAQILSETSSVSFSLSDVSERSGVNVAMIKYHFGNKEGLLTALLERDANNAIEALQSLVALDCPAEKKLQIHIQGIINAYSKFPYLNKLIHYLAELGSPGARQLVTDVFIQPMIAAYRAIVEQGVREGSLRPINPGLLYYAIVGAADHIFHASYSVRSTLGIDDIDASTKDEYTALLQAVFIKGLKP</sequence>
<protein>
    <submittedName>
        <fullName evidence="6">TetR family transcriptional regulator</fullName>
    </submittedName>
</protein>
<dbReference type="PANTHER" id="PTHR30055:SF181">
    <property type="entry name" value="BLR6905 PROTEIN"/>
    <property type="match status" value="1"/>
</dbReference>
<dbReference type="Pfam" id="PF00440">
    <property type="entry name" value="TetR_N"/>
    <property type="match status" value="1"/>
</dbReference>
<name>A0ABV7IP83_9SPHN</name>
<keyword evidence="7" id="KW-1185">Reference proteome</keyword>
<evidence type="ECO:0000256" key="4">
    <source>
        <dbReference type="PROSITE-ProRule" id="PRU00335"/>
    </source>
</evidence>
<dbReference type="InterPro" id="IPR050109">
    <property type="entry name" value="HTH-type_TetR-like_transc_reg"/>
</dbReference>
<dbReference type="Gene3D" id="1.10.357.10">
    <property type="entry name" value="Tetracycline Repressor, domain 2"/>
    <property type="match status" value="1"/>
</dbReference>
<proteinExistence type="predicted"/>
<keyword evidence="2 4" id="KW-0238">DNA-binding</keyword>
<accession>A0ABV7IP83</accession>
<reference evidence="7" key="1">
    <citation type="journal article" date="2019" name="Int. J. Syst. Evol. Microbiol.">
        <title>The Global Catalogue of Microorganisms (GCM) 10K type strain sequencing project: providing services to taxonomists for standard genome sequencing and annotation.</title>
        <authorList>
            <consortium name="The Broad Institute Genomics Platform"/>
            <consortium name="The Broad Institute Genome Sequencing Center for Infectious Disease"/>
            <person name="Wu L."/>
            <person name="Ma J."/>
        </authorList>
    </citation>
    <scope>NUCLEOTIDE SEQUENCE [LARGE SCALE GENOMIC DNA]</scope>
    <source>
        <strain evidence="7">KCTC 42984</strain>
    </source>
</reference>
<dbReference type="Pfam" id="PF14514">
    <property type="entry name" value="TetR_C_9"/>
    <property type="match status" value="1"/>
</dbReference>
<evidence type="ECO:0000259" key="5">
    <source>
        <dbReference type="PROSITE" id="PS50977"/>
    </source>
</evidence>
<dbReference type="EMBL" id="JBHRTQ010000007">
    <property type="protein sequence ID" value="MFC3174069.1"/>
    <property type="molecule type" value="Genomic_DNA"/>
</dbReference>
<dbReference type="InterPro" id="IPR009057">
    <property type="entry name" value="Homeodomain-like_sf"/>
</dbReference>
<keyword evidence="3" id="KW-0804">Transcription</keyword>
<dbReference type="RefSeq" id="WP_379509442.1">
    <property type="nucleotide sequence ID" value="NZ_JBHRTQ010000007.1"/>
</dbReference>
<keyword evidence="1" id="KW-0805">Transcription regulation</keyword>
<dbReference type="PANTHER" id="PTHR30055">
    <property type="entry name" value="HTH-TYPE TRANSCRIPTIONAL REGULATOR RUTR"/>
    <property type="match status" value="1"/>
</dbReference>
<dbReference type="InterPro" id="IPR011075">
    <property type="entry name" value="TetR_C"/>
</dbReference>
<dbReference type="SUPFAM" id="SSF48498">
    <property type="entry name" value="Tetracyclin repressor-like, C-terminal domain"/>
    <property type="match status" value="1"/>
</dbReference>
<dbReference type="SUPFAM" id="SSF46689">
    <property type="entry name" value="Homeodomain-like"/>
    <property type="match status" value="1"/>
</dbReference>
<dbReference type="InterPro" id="IPR001647">
    <property type="entry name" value="HTH_TetR"/>
</dbReference>
<feature type="DNA-binding region" description="H-T-H motif" evidence="4">
    <location>
        <begin position="24"/>
        <end position="43"/>
    </location>
</feature>
<dbReference type="PRINTS" id="PR00455">
    <property type="entry name" value="HTHTETR"/>
</dbReference>
<evidence type="ECO:0000313" key="6">
    <source>
        <dbReference type="EMBL" id="MFC3174069.1"/>
    </source>
</evidence>
<feature type="domain" description="HTH tetR-type" evidence="5">
    <location>
        <begin position="1"/>
        <end position="61"/>
    </location>
</feature>